<feature type="transmembrane region" description="Helical" evidence="1">
    <location>
        <begin position="76"/>
        <end position="96"/>
    </location>
</feature>
<accession>A0A1F6FYF5</accession>
<dbReference type="Proteomes" id="UP000178601">
    <property type="component" value="Unassembled WGS sequence"/>
</dbReference>
<keyword evidence="1" id="KW-0812">Transmembrane</keyword>
<sequence>MNMWLLLSEISMLLIFRIALSDKYAFDGQVREQPNPPRTYLTFLGNATNWLAFFVANPLAAVLIEWHASSWRAADLGIISGIVFVVGLLMIIPLLQDSKTTPSAYFRNGWLTQAGAIYQLVVWPYQVSVFVAFYVLTPAAQVTTAEGVIVTALLLMTWGVSTLQPPKKVHGETNGMAWAGAIAGWIVIVVGVVYQLKFA</sequence>
<comment type="caution">
    <text evidence="2">The sequence shown here is derived from an EMBL/GenBank/DDBJ whole genome shotgun (WGS) entry which is preliminary data.</text>
</comment>
<keyword evidence="1" id="KW-0472">Membrane</keyword>
<feature type="transmembrane region" description="Helical" evidence="1">
    <location>
        <begin position="40"/>
        <end position="64"/>
    </location>
</feature>
<gene>
    <name evidence="2" type="ORF">A3H16_01170</name>
</gene>
<evidence type="ECO:0000313" key="3">
    <source>
        <dbReference type="Proteomes" id="UP000178601"/>
    </source>
</evidence>
<organism evidence="2 3">
    <name type="scientific">Candidatus Kaiserbacteria bacterium RIFCSPLOWO2_12_FULL_53_8</name>
    <dbReference type="NCBI Taxonomy" id="1798529"/>
    <lineage>
        <taxon>Bacteria</taxon>
        <taxon>Candidatus Kaiseribacteriota</taxon>
    </lineage>
</organism>
<evidence type="ECO:0000313" key="2">
    <source>
        <dbReference type="EMBL" id="OGG90890.1"/>
    </source>
</evidence>
<proteinExistence type="predicted"/>
<feature type="transmembrane region" description="Helical" evidence="1">
    <location>
        <begin position="116"/>
        <end position="136"/>
    </location>
</feature>
<protein>
    <submittedName>
        <fullName evidence="2">Uncharacterized protein</fullName>
    </submittedName>
</protein>
<feature type="transmembrane region" description="Helical" evidence="1">
    <location>
        <begin position="148"/>
        <end position="164"/>
    </location>
</feature>
<evidence type="ECO:0000256" key="1">
    <source>
        <dbReference type="SAM" id="Phobius"/>
    </source>
</evidence>
<reference evidence="2 3" key="1">
    <citation type="journal article" date="2016" name="Nat. Commun.">
        <title>Thousands of microbial genomes shed light on interconnected biogeochemical processes in an aquifer system.</title>
        <authorList>
            <person name="Anantharaman K."/>
            <person name="Brown C.T."/>
            <person name="Hug L.A."/>
            <person name="Sharon I."/>
            <person name="Castelle C.J."/>
            <person name="Probst A.J."/>
            <person name="Thomas B.C."/>
            <person name="Singh A."/>
            <person name="Wilkins M.J."/>
            <person name="Karaoz U."/>
            <person name="Brodie E.L."/>
            <person name="Williams K.H."/>
            <person name="Hubbard S.S."/>
            <person name="Banfield J.F."/>
        </authorList>
    </citation>
    <scope>NUCLEOTIDE SEQUENCE [LARGE SCALE GENOMIC DNA]</scope>
</reference>
<dbReference type="EMBL" id="MFMQ01000083">
    <property type="protein sequence ID" value="OGG90890.1"/>
    <property type="molecule type" value="Genomic_DNA"/>
</dbReference>
<keyword evidence="1" id="KW-1133">Transmembrane helix</keyword>
<feature type="transmembrane region" description="Helical" evidence="1">
    <location>
        <begin position="176"/>
        <end position="196"/>
    </location>
</feature>
<dbReference type="AlphaFoldDB" id="A0A1F6FYF5"/>
<name>A0A1F6FYF5_9BACT</name>